<dbReference type="Pfam" id="PF01150">
    <property type="entry name" value="GDA1_CD39"/>
    <property type="match status" value="1"/>
</dbReference>
<organism evidence="6">
    <name type="scientific">Capitella teleta</name>
    <name type="common">Polychaete worm</name>
    <dbReference type="NCBI Taxonomy" id="283909"/>
    <lineage>
        <taxon>Eukaryota</taxon>
        <taxon>Metazoa</taxon>
        <taxon>Spiralia</taxon>
        <taxon>Lophotrochozoa</taxon>
        <taxon>Annelida</taxon>
        <taxon>Polychaeta</taxon>
        <taxon>Sedentaria</taxon>
        <taxon>Scolecida</taxon>
        <taxon>Capitellidae</taxon>
        <taxon>Capitella</taxon>
    </lineage>
</organism>
<evidence type="ECO:0000256" key="2">
    <source>
        <dbReference type="ARBA" id="ARBA00022801"/>
    </source>
</evidence>
<evidence type="ECO:0000256" key="3">
    <source>
        <dbReference type="PIRSR" id="PIRSR600407-1"/>
    </source>
</evidence>
<dbReference type="GO" id="GO:0016787">
    <property type="term" value="F:hydrolase activity"/>
    <property type="evidence" value="ECO:0007669"/>
    <property type="project" value="UniProtKB-KW"/>
</dbReference>
<keyword evidence="4" id="KW-0547">Nucleotide-binding</keyword>
<dbReference type="GO" id="GO:0005524">
    <property type="term" value="F:ATP binding"/>
    <property type="evidence" value="ECO:0007669"/>
    <property type="project" value="UniProtKB-KW"/>
</dbReference>
<comment type="similarity">
    <text evidence="1">Belongs to the GDA1/CD39 NTPase family.</text>
</comment>
<name>R7V2W3_CAPTE</name>
<sequence length="470" mass="52030">MPLIAFLPLIAAVFLAVFMYTQISSRNRPRDSQGKLLGFIIVVLLVVVLIFSGYSGAFSWPQRATLPEDSSITGEWITSNSDLDSEKKFYGIMFDAGSTGSRIHVFEFVDQGEGKPPKYLREAFEEIKPGLSSFAETPEKGAKSLVELLEIANRVIPEKQRAETWVALKATAGLRALPSTQSEALLNEVKLLFDKYEFKKSSDSVQIMEGVDEGKFSWFSVNFLANVLGDADRMVGVMDLGGGSTQVTFIPSSKVTLSSAPVEYLVNTDIFGKTHKLYTHSYPLGLMAGRYKIIGGKGEDSESSFSSVCFTPEGEDKLKFNNKEFTIKGSEPESSRYDECSALAKAVVVSENIHKIEEVNTRPFWIISYYYDRAVDSKLIDATEGGRLKVQDYIDSAVRECGNPNPQTPWHCMDLCFISSLLQDGFGFNAATEVTLRKRIEGNEISWALGAMFDWFGRHDDVASAAPAAR</sequence>
<keyword evidence="2" id="KW-0378">Hydrolase</keyword>
<keyword evidence="4" id="KW-0067">ATP-binding</keyword>
<dbReference type="EMBL" id="AMQN01000778">
    <property type="status" value="NOT_ANNOTATED_CDS"/>
    <property type="molecule type" value="Genomic_DNA"/>
</dbReference>
<keyword evidence="5" id="KW-0472">Membrane</keyword>
<evidence type="ECO:0000256" key="1">
    <source>
        <dbReference type="ARBA" id="ARBA00009283"/>
    </source>
</evidence>
<dbReference type="FunCoup" id="R7V2W3">
    <property type="interactions" value="1063"/>
</dbReference>
<evidence type="ECO:0000313" key="6">
    <source>
        <dbReference type="EMBL" id="ELU12904.1"/>
    </source>
</evidence>
<dbReference type="OrthoDB" id="6372431at2759"/>
<dbReference type="EnsemblMetazoa" id="CapteT173954">
    <property type="protein sequence ID" value="CapteP173954"/>
    <property type="gene ID" value="CapteG173954"/>
</dbReference>
<protein>
    <recommendedName>
        <fullName evidence="9">Ectonucleoside triphosphate diphosphohydrolase 5</fullName>
    </recommendedName>
</protein>
<keyword evidence="8" id="KW-1185">Reference proteome</keyword>
<feature type="transmembrane region" description="Helical" evidence="5">
    <location>
        <begin position="36"/>
        <end position="60"/>
    </location>
</feature>
<gene>
    <name evidence="6" type="ORF">CAPTEDRAFT_173954</name>
</gene>
<dbReference type="PANTHER" id="PTHR11782">
    <property type="entry name" value="ADENOSINE/GUANOSINE DIPHOSPHATASE"/>
    <property type="match status" value="1"/>
</dbReference>
<proteinExistence type="inferred from homology"/>
<dbReference type="Gene3D" id="3.30.420.40">
    <property type="match status" value="1"/>
</dbReference>
<dbReference type="Gene3D" id="3.30.420.150">
    <property type="entry name" value="Exopolyphosphatase. Domain 2"/>
    <property type="match status" value="1"/>
</dbReference>
<dbReference type="PANTHER" id="PTHR11782:SF127">
    <property type="entry name" value="NTPASE, ISOFORM F"/>
    <property type="match status" value="1"/>
</dbReference>
<evidence type="ECO:0000256" key="4">
    <source>
        <dbReference type="PIRSR" id="PIRSR600407-2"/>
    </source>
</evidence>
<evidence type="ECO:0008006" key="9">
    <source>
        <dbReference type="Google" id="ProtNLM"/>
    </source>
</evidence>
<dbReference type="STRING" id="283909.R7V2W3"/>
<dbReference type="InterPro" id="IPR000407">
    <property type="entry name" value="GDA1_CD39_NTPase"/>
</dbReference>
<feature type="binding site" evidence="4">
    <location>
        <begin position="242"/>
        <end position="246"/>
    </location>
    <ligand>
        <name>ATP</name>
        <dbReference type="ChEBI" id="CHEBI:30616"/>
    </ligand>
</feature>
<accession>R7V2W3</accession>
<dbReference type="EMBL" id="KB295623">
    <property type="protein sequence ID" value="ELU12904.1"/>
    <property type="molecule type" value="Genomic_DNA"/>
</dbReference>
<dbReference type="Proteomes" id="UP000014760">
    <property type="component" value="Unassembled WGS sequence"/>
</dbReference>
<dbReference type="HOGENOM" id="CLU_010246_0_2_1"/>
<feature type="transmembrane region" description="Helical" evidence="5">
    <location>
        <begin position="6"/>
        <end position="24"/>
    </location>
</feature>
<keyword evidence="5" id="KW-0812">Transmembrane</keyword>
<reference evidence="6 8" key="2">
    <citation type="journal article" date="2013" name="Nature">
        <title>Insights into bilaterian evolution from three spiralian genomes.</title>
        <authorList>
            <person name="Simakov O."/>
            <person name="Marletaz F."/>
            <person name="Cho S.J."/>
            <person name="Edsinger-Gonzales E."/>
            <person name="Havlak P."/>
            <person name="Hellsten U."/>
            <person name="Kuo D.H."/>
            <person name="Larsson T."/>
            <person name="Lv J."/>
            <person name="Arendt D."/>
            <person name="Savage R."/>
            <person name="Osoegawa K."/>
            <person name="de Jong P."/>
            <person name="Grimwood J."/>
            <person name="Chapman J.A."/>
            <person name="Shapiro H."/>
            <person name="Aerts A."/>
            <person name="Otillar R.P."/>
            <person name="Terry A.Y."/>
            <person name="Boore J.L."/>
            <person name="Grigoriev I.V."/>
            <person name="Lindberg D.R."/>
            <person name="Seaver E.C."/>
            <person name="Weisblat D.A."/>
            <person name="Putnam N.H."/>
            <person name="Rokhsar D.S."/>
        </authorList>
    </citation>
    <scope>NUCLEOTIDE SEQUENCE</scope>
    <source>
        <strain evidence="6 8">I ESC-2004</strain>
    </source>
</reference>
<evidence type="ECO:0000313" key="8">
    <source>
        <dbReference type="Proteomes" id="UP000014760"/>
    </source>
</evidence>
<evidence type="ECO:0000256" key="5">
    <source>
        <dbReference type="SAM" id="Phobius"/>
    </source>
</evidence>
<keyword evidence="5" id="KW-1133">Transmembrane helix</keyword>
<reference evidence="8" key="1">
    <citation type="submission" date="2012-12" db="EMBL/GenBank/DDBJ databases">
        <authorList>
            <person name="Hellsten U."/>
            <person name="Grimwood J."/>
            <person name="Chapman J.A."/>
            <person name="Shapiro H."/>
            <person name="Aerts A."/>
            <person name="Otillar R.P."/>
            <person name="Terry A.Y."/>
            <person name="Boore J.L."/>
            <person name="Simakov O."/>
            <person name="Marletaz F."/>
            <person name="Cho S.-J."/>
            <person name="Edsinger-Gonzales E."/>
            <person name="Havlak P."/>
            <person name="Kuo D.-H."/>
            <person name="Larsson T."/>
            <person name="Lv J."/>
            <person name="Arendt D."/>
            <person name="Savage R."/>
            <person name="Osoegawa K."/>
            <person name="de Jong P."/>
            <person name="Lindberg D.R."/>
            <person name="Seaver E.C."/>
            <person name="Weisblat D.A."/>
            <person name="Putnam N.H."/>
            <person name="Grigoriev I.V."/>
            <person name="Rokhsar D.S."/>
        </authorList>
    </citation>
    <scope>NUCLEOTIDE SEQUENCE</scope>
    <source>
        <strain evidence="8">I ESC-2004</strain>
    </source>
</reference>
<dbReference type="CDD" id="cd24046">
    <property type="entry name" value="ASKHA_NBD_NTPDase5-like"/>
    <property type="match status" value="1"/>
</dbReference>
<dbReference type="OMA" id="WTCRIKE"/>
<feature type="active site" description="Proton acceptor" evidence="3">
    <location>
        <position position="213"/>
    </location>
</feature>
<dbReference type="AlphaFoldDB" id="R7V2W3"/>
<evidence type="ECO:0000313" key="7">
    <source>
        <dbReference type="EnsemblMetazoa" id="CapteP173954"/>
    </source>
</evidence>
<dbReference type="EMBL" id="AMQN01000779">
    <property type="status" value="NOT_ANNOTATED_CDS"/>
    <property type="molecule type" value="Genomic_DNA"/>
</dbReference>
<reference evidence="7" key="3">
    <citation type="submission" date="2015-06" db="UniProtKB">
        <authorList>
            <consortium name="EnsemblMetazoa"/>
        </authorList>
    </citation>
    <scope>IDENTIFICATION</scope>
</reference>